<name>A0A5Q2MFX9_9ACTN</name>
<dbReference type="KEGG" id="aef:GEV26_03935"/>
<evidence type="ECO:0008006" key="3">
    <source>
        <dbReference type="Google" id="ProtNLM"/>
    </source>
</evidence>
<gene>
    <name evidence="1" type="ORF">GEV26_03935</name>
</gene>
<dbReference type="EMBL" id="CP045737">
    <property type="protein sequence ID" value="QGG40581.1"/>
    <property type="molecule type" value="Genomic_DNA"/>
</dbReference>
<evidence type="ECO:0000313" key="2">
    <source>
        <dbReference type="Proteomes" id="UP000392064"/>
    </source>
</evidence>
<dbReference type="InterPro" id="IPR011051">
    <property type="entry name" value="RmlC_Cupin_sf"/>
</dbReference>
<sequence length="177" mass="19323">MVRGVGDRRDDREGVHHHRLELRPHWASPMPQPAIKKSRYKEQPVSDPVAVVEFDERFTTSFAPFVLDRRTRATPLTQLSAGFLVSEQGGRSEPWTLPYEEVLFGIEGRASVDVQGQGIVEVGPGDFVVLQRGATVVYEAAPGTRILYAVAPADWESAVPEAWAAAQASVGFPVAGS</sequence>
<reference evidence="1 2" key="1">
    <citation type="submission" date="2019-11" db="EMBL/GenBank/DDBJ databases">
        <authorList>
            <person name="Li J."/>
        </authorList>
    </citation>
    <scope>NUCLEOTIDE SEQUENCE [LARGE SCALE GENOMIC DNA]</scope>
    <source>
        <strain evidence="1 2">MF47</strain>
    </source>
</reference>
<dbReference type="SUPFAM" id="SSF51182">
    <property type="entry name" value="RmlC-like cupins"/>
    <property type="match status" value="1"/>
</dbReference>
<dbReference type="Proteomes" id="UP000392064">
    <property type="component" value="Chromosome"/>
</dbReference>
<dbReference type="InterPro" id="IPR010424">
    <property type="entry name" value="EutQ"/>
</dbReference>
<proteinExistence type="predicted"/>
<dbReference type="AlphaFoldDB" id="A0A5Q2MFX9"/>
<protein>
    <recommendedName>
        <fullName evidence="3">Cupin domain-containing protein</fullName>
    </recommendedName>
</protein>
<dbReference type="Pfam" id="PF06249">
    <property type="entry name" value="EutQ"/>
    <property type="match status" value="1"/>
</dbReference>
<keyword evidence="2" id="KW-1185">Reference proteome</keyword>
<organism evidence="1 2">
    <name type="scientific">Aeromicrobium yanjiei</name>
    <dbReference type="NCBI Taxonomy" id="2662028"/>
    <lineage>
        <taxon>Bacteria</taxon>
        <taxon>Bacillati</taxon>
        <taxon>Actinomycetota</taxon>
        <taxon>Actinomycetes</taxon>
        <taxon>Propionibacteriales</taxon>
        <taxon>Nocardioidaceae</taxon>
        <taxon>Aeromicrobium</taxon>
    </lineage>
</organism>
<dbReference type="Gene3D" id="2.60.120.10">
    <property type="entry name" value="Jelly Rolls"/>
    <property type="match status" value="1"/>
</dbReference>
<evidence type="ECO:0000313" key="1">
    <source>
        <dbReference type="EMBL" id="QGG40581.1"/>
    </source>
</evidence>
<dbReference type="InterPro" id="IPR014710">
    <property type="entry name" value="RmlC-like_jellyroll"/>
</dbReference>
<accession>A0A5Q2MFX9</accession>